<proteinExistence type="predicted"/>
<gene>
    <name evidence="7" type="ORF">SAMN05192584_1406</name>
</gene>
<dbReference type="PANTHER" id="PTHR30349">
    <property type="entry name" value="PHAGE INTEGRASE-RELATED"/>
    <property type="match status" value="1"/>
</dbReference>
<dbReference type="InterPro" id="IPR011010">
    <property type="entry name" value="DNA_brk_join_enz"/>
</dbReference>
<feature type="domain" description="Core-binding (CB)" evidence="6">
    <location>
        <begin position="24"/>
        <end position="104"/>
    </location>
</feature>
<dbReference type="OrthoDB" id="4137935at2"/>
<evidence type="ECO:0000259" key="5">
    <source>
        <dbReference type="PROSITE" id="PS51898"/>
    </source>
</evidence>
<keyword evidence="1" id="KW-0229">DNA integration</keyword>
<dbReference type="GO" id="GO:0015074">
    <property type="term" value="P:DNA integration"/>
    <property type="evidence" value="ECO:0007669"/>
    <property type="project" value="UniProtKB-KW"/>
</dbReference>
<dbReference type="InterPro" id="IPR013762">
    <property type="entry name" value="Integrase-like_cat_sf"/>
</dbReference>
<evidence type="ECO:0000256" key="3">
    <source>
        <dbReference type="ARBA" id="ARBA00023172"/>
    </source>
</evidence>
<evidence type="ECO:0000313" key="7">
    <source>
        <dbReference type="EMBL" id="SFM01554.1"/>
    </source>
</evidence>
<dbReference type="InterPro" id="IPR004107">
    <property type="entry name" value="Integrase_SAM-like_N"/>
</dbReference>
<keyword evidence="3" id="KW-0233">DNA recombination</keyword>
<dbReference type="InterPro" id="IPR044068">
    <property type="entry name" value="CB"/>
</dbReference>
<keyword evidence="8" id="KW-1185">Reference proteome</keyword>
<sequence>MTHPAAPAPRVLSGTVVTALPDTARWPGVVEAWLGSYGSPRTRAGYTTEIRRWTEWCASYGVEPLEASRPVVEAYLRALEERGESARTRARRLSAVSSAYRYAVSLGTLAANPAEHVRRPSVDADQTPTVGLTEAEARAMLAAARAESPRTHALVALLLGAGLRVSEALAARAEDMGTDRGHRFLRVEGKGGKTRRVPLHPWLLHAIEEQLDGRTEGLLLPTRTGKPWDRSEAWRAVRRIATAAGVTAADKISPHSLRHTAATLLLAQPGASLPRVQDLLGHADPRTTQRYNRLRDQLEGSAGYKLGEILAGA</sequence>
<dbReference type="GO" id="GO:0006310">
    <property type="term" value="P:DNA recombination"/>
    <property type="evidence" value="ECO:0007669"/>
    <property type="project" value="UniProtKB-KW"/>
</dbReference>
<dbReference type="PANTHER" id="PTHR30349:SF81">
    <property type="entry name" value="TYROSINE RECOMBINASE XERC"/>
    <property type="match status" value="1"/>
</dbReference>
<dbReference type="Pfam" id="PF00589">
    <property type="entry name" value="Phage_integrase"/>
    <property type="match status" value="1"/>
</dbReference>
<accession>A0A1I4ME18</accession>
<dbReference type="InterPro" id="IPR050090">
    <property type="entry name" value="Tyrosine_recombinase_XerCD"/>
</dbReference>
<dbReference type="EMBL" id="FOSG01000040">
    <property type="protein sequence ID" value="SFM01554.1"/>
    <property type="molecule type" value="Genomic_DNA"/>
</dbReference>
<dbReference type="Pfam" id="PF02899">
    <property type="entry name" value="Phage_int_SAM_1"/>
    <property type="match status" value="1"/>
</dbReference>
<dbReference type="AlphaFoldDB" id="A0A1I4ME18"/>
<dbReference type="InterPro" id="IPR002104">
    <property type="entry name" value="Integrase_catalytic"/>
</dbReference>
<keyword evidence="2 4" id="KW-0238">DNA-binding</keyword>
<feature type="domain" description="Tyr recombinase" evidence="5">
    <location>
        <begin position="127"/>
        <end position="305"/>
    </location>
</feature>
<evidence type="ECO:0000313" key="8">
    <source>
        <dbReference type="Proteomes" id="UP000198928"/>
    </source>
</evidence>
<evidence type="ECO:0000259" key="6">
    <source>
        <dbReference type="PROSITE" id="PS51900"/>
    </source>
</evidence>
<dbReference type="SUPFAM" id="SSF56349">
    <property type="entry name" value="DNA breaking-rejoining enzymes"/>
    <property type="match status" value="1"/>
</dbReference>
<evidence type="ECO:0000256" key="2">
    <source>
        <dbReference type="ARBA" id="ARBA00023125"/>
    </source>
</evidence>
<name>A0A1I4ME18_9ACTN</name>
<organism evidence="7 8">
    <name type="scientific">Streptomyces pini</name>
    <dbReference type="NCBI Taxonomy" id="1520580"/>
    <lineage>
        <taxon>Bacteria</taxon>
        <taxon>Bacillati</taxon>
        <taxon>Actinomycetota</taxon>
        <taxon>Actinomycetes</taxon>
        <taxon>Kitasatosporales</taxon>
        <taxon>Streptomycetaceae</taxon>
        <taxon>Streptomyces</taxon>
    </lineage>
</organism>
<reference evidence="8" key="1">
    <citation type="submission" date="2016-10" db="EMBL/GenBank/DDBJ databases">
        <authorList>
            <person name="Varghese N."/>
            <person name="Submissions S."/>
        </authorList>
    </citation>
    <scope>NUCLEOTIDE SEQUENCE [LARGE SCALE GENOMIC DNA]</scope>
    <source>
        <strain evidence="8">PL19</strain>
    </source>
</reference>
<evidence type="ECO:0000256" key="1">
    <source>
        <dbReference type="ARBA" id="ARBA00022908"/>
    </source>
</evidence>
<dbReference type="GO" id="GO:0003677">
    <property type="term" value="F:DNA binding"/>
    <property type="evidence" value="ECO:0007669"/>
    <property type="project" value="UniProtKB-UniRule"/>
</dbReference>
<dbReference type="InterPro" id="IPR010998">
    <property type="entry name" value="Integrase_recombinase_N"/>
</dbReference>
<dbReference type="PROSITE" id="PS51898">
    <property type="entry name" value="TYR_RECOMBINASE"/>
    <property type="match status" value="1"/>
</dbReference>
<dbReference type="Gene3D" id="1.10.150.130">
    <property type="match status" value="1"/>
</dbReference>
<evidence type="ECO:0000256" key="4">
    <source>
        <dbReference type="PROSITE-ProRule" id="PRU01248"/>
    </source>
</evidence>
<dbReference type="PROSITE" id="PS51900">
    <property type="entry name" value="CB"/>
    <property type="match status" value="1"/>
</dbReference>
<dbReference type="RefSeq" id="WP_093852607.1">
    <property type="nucleotide sequence ID" value="NZ_FOSG01000040.1"/>
</dbReference>
<dbReference type="Gene3D" id="1.10.443.10">
    <property type="entry name" value="Intergrase catalytic core"/>
    <property type="match status" value="1"/>
</dbReference>
<protein>
    <submittedName>
        <fullName evidence="7">Site-specific recombinase XerD</fullName>
    </submittedName>
</protein>
<dbReference type="Proteomes" id="UP000198928">
    <property type="component" value="Unassembled WGS sequence"/>
</dbReference>